<dbReference type="InterPro" id="IPR057191">
    <property type="entry name" value="DUF7869"/>
</dbReference>
<feature type="compositionally biased region" description="Polar residues" evidence="1">
    <location>
        <begin position="368"/>
        <end position="384"/>
    </location>
</feature>
<dbReference type="Pfam" id="PF25273">
    <property type="entry name" value="DUF7869"/>
    <property type="match status" value="1"/>
</dbReference>
<organism evidence="3 4">
    <name type="scientific">Spodoptera exigua</name>
    <name type="common">Beet armyworm</name>
    <name type="synonym">Noctua fulgens</name>
    <dbReference type="NCBI Taxonomy" id="7107"/>
    <lineage>
        <taxon>Eukaryota</taxon>
        <taxon>Metazoa</taxon>
        <taxon>Ecdysozoa</taxon>
        <taxon>Arthropoda</taxon>
        <taxon>Hexapoda</taxon>
        <taxon>Insecta</taxon>
        <taxon>Pterygota</taxon>
        <taxon>Neoptera</taxon>
        <taxon>Endopterygota</taxon>
        <taxon>Lepidoptera</taxon>
        <taxon>Glossata</taxon>
        <taxon>Ditrysia</taxon>
        <taxon>Noctuoidea</taxon>
        <taxon>Noctuidae</taxon>
        <taxon>Amphipyrinae</taxon>
        <taxon>Spodoptera</taxon>
    </lineage>
</organism>
<evidence type="ECO:0000256" key="1">
    <source>
        <dbReference type="SAM" id="MobiDB-lite"/>
    </source>
</evidence>
<feature type="domain" description="DUF7869" evidence="2">
    <location>
        <begin position="686"/>
        <end position="835"/>
    </location>
</feature>
<feature type="compositionally biased region" description="Low complexity" evidence="1">
    <location>
        <begin position="46"/>
        <end position="76"/>
    </location>
</feature>
<gene>
    <name evidence="3" type="ORF">HF086_008794</name>
</gene>
<dbReference type="EMBL" id="JACEFF010000040">
    <property type="protein sequence ID" value="KAH9645448.1"/>
    <property type="molecule type" value="Genomic_DNA"/>
</dbReference>
<name>A0A922MZ22_SPOEX</name>
<dbReference type="Proteomes" id="UP000814243">
    <property type="component" value="Unassembled WGS sequence"/>
</dbReference>
<comment type="caution">
    <text evidence="3">The sequence shown here is derived from an EMBL/GenBank/DDBJ whole genome shotgun (WGS) entry which is preliminary data.</text>
</comment>
<sequence length="947" mass="108086">MKVQFPQDVLSYRQLVVQVVYDDTEAEQTSGNYEVSRGDIMYTAPSTSRSSRRQSTVNYRISESSNEEPFSPPVSEYLPSSSPSPIADLGNTLPSSILNDFDFSLRDCLGNSTLFSSPISTTHNNLIFIASPTVVFISNPQKTISMGNKDSYENLAVSSGNYIEGVNPLPNDADLEPVSTFWYNAPLPEKSITAAEPETEPTFTSPTRTLLTLESTTVMIREAEPASIACRDEFPLVEHNTAAEPEKELTSTSLAKTPQTLENTPAILPEAEPTSITCYNDETLPVGHNTLTEPETEPISTSPDRTPPVSSIATAIVPHSDPPIIACHVETLPAGYNSTTEPEATNSRPVLVTEANTNPRKRKRNPEKWSQTQKKIKLNTGQQPQKQMQEPCKCKLKCFEKIPSDRRLVIFKQFWACGNHETQWQFILKNTEIIEPKVMKIQRKRERNRTLVYYLPSKNDVCLVTNLKVCKTMFLNTLGIKERTVYTAIDKYANGDQITDLRGKHTNRPHRTASETEQSAIQHIQSFPCIESHYLRQNSSRQYLSQDLNISKMHRLYKDWISENENFRNTKVASEYQYNQIFNTHFNLSFFRPKKDLCNLCSKYDNSTEEGKLQLKEDYDSHIKNKNIIRNMKDIEKESADPNVKTVAVFDLEKVLSLPQSNVNIFHYKRKYPAYNFTVYNLISRQGFCYLWHAQIAKRGANEIASCLLHFIKSEVNRGIKSISLYSDNCSGQNRNRFIFAMYIYVSRVLNVEVTHRFLQTGHTQNEGDSMHACIEKNMKNKTLYSPDQLYEVIMNSKVQNKFVIKEMNQNDFYNLKSQVTTSKNWSQDTNGHKVFFSKIKEIKTSPDAPNKLLFKYDFESEYLVLDTTNRTTTTRTRKSNNANAVDVNELPLAYAQLLPISDALFKDLISLCDTNAIPLHYQTFYRNLLPVTESPNLEVFDSSEEE</sequence>
<reference evidence="3" key="1">
    <citation type="journal article" date="2021" name="G3 (Bethesda)">
        <title>Genome and transcriptome analysis of the beet armyworm Spodoptera exigua reveals targets for pest control. .</title>
        <authorList>
            <person name="Simon S."/>
            <person name="Breeschoten T."/>
            <person name="Jansen H.J."/>
            <person name="Dirks R.P."/>
            <person name="Schranz M.E."/>
            <person name="Ros V.I.D."/>
        </authorList>
    </citation>
    <scope>NUCLEOTIDE SEQUENCE</scope>
    <source>
        <strain evidence="3">TB_SE_WUR_2020</strain>
    </source>
</reference>
<evidence type="ECO:0000313" key="4">
    <source>
        <dbReference type="Proteomes" id="UP000814243"/>
    </source>
</evidence>
<protein>
    <recommendedName>
        <fullName evidence="2">DUF7869 domain-containing protein</fullName>
    </recommendedName>
</protein>
<dbReference type="PANTHER" id="PTHR10773">
    <property type="entry name" value="DNA-DIRECTED RNA POLYMERASES I, II, AND III SUBUNIT RPABC2"/>
    <property type="match status" value="1"/>
</dbReference>
<proteinExistence type="predicted"/>
<evidence type="ECO:0000259" key="2">
    <source>
        <dbReference type="Pfam" id="PF25273"/>
    </source>
</evidence>
<evidence type="ECO:0000313" key="3">
    <source>
        <dbReference type="EMBL" id="KAH9645448.1"/>
    </source>
</evidence>
<feature type="compositionally biased region" description="Polar residues" evidence="1">
    <location>
        <begin position="338"/>
        <end position="358"/>
    </location>
</feature>
<feature type="region of interest" description="Disordered" evidence="1">
    <location>
        <begin position="338"/>
        <end position="384"/>
    </location>
</feature>
<feature type="region of interest" description="Disordered" evidence="1">
    <location>
        <begin position="44"/>
        <end position="82"/>
    </location>
</feature>
<accession>A0A922MZ22</accession>
<dbReference type="AlphaFoldDB" id="A0A922MZ22"/>
<dbReference type="PANTHER" id="PTHR10773:SF19">
    <property type="match status" value="1"/>
</dbReference>